<evidence type="ECO:0000256" key="3">
    <source>
        <dbReference type="ARBA" id="ARBA00022989"/>
    </source>
</evidence>
<feature type="domain" description="RDD" evidence="6">
    <location>
        <begin position="6"/>
        <end position="153"/>
    </location>
</feature>
<dbReference type="AlphaFoldDB" id="Q2L080"/>
<evidence type="ECO:0000256" key="1">
    <source>
        <dbReference type="ARBA" id="ARBA00004141"/>
    </source>
</evidence>
<dbReference type="GO" id="GO:0016020">
    <property type="term" value="C:membrane"/>
    <property type="evidence" value="ECO:0007669"/>
    <property type="project" value="UniProtKB-SubCell"/>
</dbReference>
<dbReference type="EMBL" id="AM167904">
    <property type="protein sequence ID" value="CAJ48780.1"/>
    <property type="molecule type" value="Genomic_DNA"/>
</dbReference>
<feature type="transmembrane region" description="Helical" evidence="5">
    <location>
        <begin position="12"/>
        <end position="29"/>
    </location>
</feature>
<dbReference type="InterPro" id="IPR010432">
    <property type="entry name" value="RDD"/>
</dbReference>
<keyword evidence="2 5" id="KW-0812">Transmembrane</keyword>
<name>Q2L080_BORA1</name>
<sequence length="161" mass="18141">MNASTPSRARRFACMLYEGVLLFGVVFLANTLFDTLTQSRHGLALRHARQAWLFLVIGLYFVLCWRQQGQTLPMQTWKIRLLTRGGSVPGTTTLVLRYLLLWPLPLATAGLIALMARLSGWPALDLLIAVAPFSLFVYTWTDRDGQFLHDRLLGTRLLGPP</sequence>
<evidence type="ECO:0000256" key="2">
    <source>
        <dbReference type="ARBA" id="ARBA00022692"/>
    </source>
</evidence>
<evidence type="ECO:0000313" key="7">
    <source>
        <dbReference type="EMBL" id="CAJ48780.1"/>
    </source>
</evidence>
<dbReference type="KEGG" id="bav:BAV1172"/>
<evidence type="ECO:0000256" key="4">
    <source>
        <dbReference type="ARBA" id="ARBA00023136"/>
    </source>
</evidence>
<dbReference type="HOGENOM" id="CLU_053152_4_2_4"/>
<evidence type="ECO:0000259" key="6">
    <source>
        <dbReference type="Pfam" id="PF06271"/>
    </source>
</evidence>
<dbReference type="STRING" id="360910.BAV1172"/>
<dbReference type="GeneID" id="92935636"/>
<proteinExistence type="predicted"/>
<gene>
    <name evidence="7" type="ordered locus">BAV1172</name>
</gene>
<dbReference type="RefSeq" id="WP_012416854.1">
    <property type="nucleotide sequence ID" value="NC_010645.1"/>
</dbReference>
<dbReference type="Proteomes" id="UP000001977">
    <property type="component" value="Chromosome"/>
</dbReference>
<feature type="transmembrane region" description="Helical" evidence="5">
    <location>
        <begin position="94"/>
        <end position="115"/>
    </location>
</feature>
<keyword evidence="3 5" id="KW-1133">Transmembrane helix</keyword>
<dbReference type="Pfam" id="PF06271">
    <property type="entry name" value="RDD"/>
    <property type="match status" value="1"/>
</dbReference>
<evidence type="ECO:0000256" key="5">
    <source>
        <dbReference type="SAM" id="Phobius"/>
    </source>
</evidence>
<comment type="subcellular location">
    <subcellularLocation>
        <location evidence="1">Membrane</location>
        <topology evidence="1">Multi-pass membrane protein</topology>
    </subcellularLocation>
</comment>
<protein>
    <submittedName>
        <fullName evidence="7">Membrane protein</fullName>
    </submittedName>
</protein>
<feature type="transmembrane region" description="Helical" evidence="5">
    <location>
        <begin position="121"/>
        <end position="141"/>
    </location>
</feature>
<evidence type="ECO:0000313" key="8">
    <source>
        <dbReference type="Proteomes" id="UP000001977"/>
    </source>
</evidence>
<accession>Q2L080</accession>
<organism evidence="7 8">
    <name type="scientific">Bordetella avium (strain 197N)</name>
    <dbReference type="NCBI Taxonomy" id="360910"/>
    <lineage>
        <taxon>Bacteria</taxon>
        <taxon>Pseudomonadati</taxon>
        <taxon>Pseudomonadota</taxon>
        <taxon>Betaproteobacteria</taxon>
        <taxon>Burkholderiales</taxon>
        <taxon>Alcaligenaceae</taxon>
        <taxon>Bordetella</taxon>
    </lineage>
</organism>
<keyword evidence="4 5" id="KW-0472">Membrane</keyword>
<dbReference type="OrthoDB" id="5298807at2"/>
<dbReference type="eggNOG" id="COG1714">
    <property type="taxonomic scope" value="Bacteria"/>
</dbReference>
<reference evidence="7 8" key="1">
    <citation type="journal article" date="2006" name="J. Bacteriol.">
        <title>Comparison of the genome sequence of the poultry pathogen Bordetella avium with those of B. bronchiseptica, B. pertussis, and B. parapertussis reveals extensive diversity in surface structures associated with host interaction.</title>
        <authorList>
            <person name="Sebaihia M."/>
            <person name="Preston A."/>
            <person name="Maskell D.J."/>
            <person name="Kuzmiak H."/>
            <person name="Connell T.D."/>
            <person name="King N.D."/>
            <person name="Orndorff P.E."/>
            <person name="Miyamoto D.M."/>
            <person name="Thomson N.R."/>
            <person name="Harris D."/>
            <person name="Goble A."/>
            <person name="Lord A."/>
            <person name="Murphy L."/>
            <person name="Quail M.A."/>
            <person name="Rutter S."/>
            <person name="Squares R."/>
            <person name="Squares S."/>
            <person name="Woodward J."/>
            <person name="Parkhill J."/>
            <person name="Temple L.M."/>
        </authorList>
    </citation>
    <scope>NUCLEOTIDE SEQUENCE [LARGE SCALE GENOMIC DNA]</scope>
    <source>
        <strain evidence="7 8">197N</strain>
    </source>
</reference>
<keyword evidence="8" id="KW-1185">Reference proteome</keyword>
<feature type="transmembrane region" description="Helical" evidence="5">
    <location>
        <begin position="49"/>
        <end position="65"/>
    </location>
</feature>